<keyword evidence="2" id="KW-1277">Toxin-antitoxin system</keyword>
<dbReference type="Gene3D" id="1.20.120.580">
    <property type="entry name" value="bsu32300-like"/>
    <property type="match status" value="1"/>
</dbReference>
<dbReference type="PANTHER" id="PTHR34139:SF1">
    <property type="entry name" value="RNASE MJ1380-RELATED"/>
    <property type="match status" value="1"/>
</dbReference>
<evidence type="ECO:0000256" key="3">
    <source>
        <dbReference type="ARBA" id="ARBA00022722"/>
    </source>
</evidence>
<evidence type="ECO:0000256" key="6">
    <source>
        <dbReference type="ARBA" id="ARBA00024207"/>
    </source>
</evidence>
<accession>A0A927BZJ7</accession>
<comment type="caution">
    <text evidence="7">The sequence shown here is derived from an EMBL/GenBank/DDBJ whole genome shotgun (WGS) entry which is preliminary data.</text>
</comment>
<evidence type="ECO:0000256" key="2">
    <source>
        <dbReference type="ARBA" id="ARBA00022649"/>
    </source>
</evidence>
<keyword evidence="1" id="KW-0597">Phosphoprotein</keyword>
<dbReference type="Proteomes" id="UP000621560">
    <property type="component" value="Unassembled WGS sequence"/>
</dbReference>
<keyword evidence="5" id="KW-0378">Hydrolase</keyword>
<gene>
    <name evidence="7" type="ORF">IDH44_25960</name>
</gene>
<dbReference type="EMBL" id="JACXIZ010000081">
    <property type="protein sequence ID" value="MBD2848630.1"/>
    <property type="molecule type" value="Genomic_DNA"/>
</dbReference>
<keyword evidence="3" id="KW-0540">Nuclease</keyword>
<evidence type="ECO:0000256" key="4">
    <source>
        <dbReference type="ARBA" id="ARBA00022741"/>
    </source>
</evidence>
<keyword evidence="8" id="KW-1185">Reference proteome</keyword>
<evidence type="ECO:0000256" key="1">
    <source>
        <dbReference type="ARBA" id="ARBA00022553"/>
    </source>
</evidence>
<dbReference type="PANTHER" id="PTHR34139">
    <property type="entry name" value="UPF0331 PROTEIN MJ0127"/>
    <property type="match status" value="1"/>
</dbReference>
<comment type="similarity">
    <text evidence="6">Belongs to the HepT RNase toxin family.</text>
</comment>
<sequence>MKRSIMFLEDILDAMNRIQEYIRGVDYDSFLNNGMMIDAVIRNLEVIGEASRNTSDDIRLRYPEIPWRSMIGLRNILIHEYFGIDESIVWEVITKNLGEMRPHLLKAIQEEGDTT</sequence>
<name>A0A927BZJ7_9BACL</name>
<dbReference type="GO" id="GO:0004540">
    <property type="term" value="F:RNA nuclease activity"/>
    <property type="evidence" value="ECO:0007669"/>
    <property type="project" value="InterPro"/>
</dbReference>
<protein>
    <submittedName>
        <fullName evidence="7">DUF86 domain-containing protein</fullName>
    </submittedName>
</protein>
<evidence type="ECO:0000313" key="7">
    <source>
        <dbReference type="EMBL" id="MBD2848630.1"/>
    </source>
</evidence>
<evidence type="ECO:0000313" key="8">
    <source>
        <dbReference type="Proteomes" id="UP000621560"/>
    </source>
</evidence>
<evidence type="ECO:0000256" key="5">
    <source>
        <dbReference type="ARBA" id="ARBA00022801"/>
    </source>
</evidence>
<dbReference type="RefSeq" id="WP_190921724.1">
    <property type="nucleotide sequence ID" value="NZ_JACXIZ010000081.1"/>
</dbReference>
<dbReference type="GO" id="GO:0000166">
    <property type="term" value="F:nucleotide binding"/>
    <property type="evidence" value="ECO:0007669"/>
    <property type="project" value="UniProtKB-KW"/>
</dbReference>
<dbReference type="InterPro" id="IPR008201">
    <property type="entry name" value="HepT-like"/>
</dbReference>
<dbReference type="InterPro" id="IPR051813">
    <property type="entry name" value="HepT_RNase_toxin"/>
</dbReference>
<dbReference type="Pfam" id="PF01934">
    <property type="entry name" value="HepT-like"/>
    <property type="match status" value="1"/>
</dbReference>
<keyword evidence="4" id="KW-0547">Nucleotide-binding</keyword>
<dbReference type="AlphaFoldDB" id="A0A927BZJ7"/>
<dbReference type="InterPro" id="IPR037038">
    <property type="entry name" value="HepT-like_sf"/>
</dbReference>
<reference evidence="7" key="1">
    <citation type="submission" date="2020-09" db="EMBL/GenBank/DDBJ databases">
        <title>A novel bacterium of genus Paenibacillus, isolated from South China Sea.</title>
        <authorList>
            <person name="Huang H."/>
            <person name="Mo K."/>
            <person name="Hu Y."/>
        </authorList>
    </citation>
    <scope>NUCLEOTIDE SEQUENCE</scope>
    <source>
        <strain evidence="7">IB182496</strain>
    </source>
</reference>
<organism evidence="7 8">
    <name type="scientific">Paenibacillus sabuli</name>
    <dbReference type="NCBI Taxonomy" id="2772509"/>
    <lineage>
        <taxon>Bacteria</taxon>
        <taxon>Bacillati</taxon>
        <taxon>Bacillota</taxon>
        <taxon>Bacilli</taxon>
        <taxon>Bacillales</taxon>
        <taxon>Paenibacillaceae</taxon>
        <taxon>Paenibacillus</taxon>
    </lineage>
</organism>
<dbReference type="GO" id="GO:0110001">
    <property type="term" value="C:toxin-antitoxin complex"/>
    <property type="evidence" value="ECO:0007669"/>
    <property type="project" value="InterPro"/>
</dbReference>
<dbReference type="GO" id="GO:0016787">
    <property type="term" value="F:hydrolase activity"/>
    <property type="evidence" value="ECO:0007669"/>
    <property type="project" value="UniProtKB-KW"/>
</dbReference>
<proteinExistence type="inferred from homology"/>